<sequence length="515" mass="58091">MKRIKTSWLTRLVNPGRSVFGLSKVARGTCKMGYMIPVFCRDLLPGDRVSLQIKDLIRFMPMIAPPMHQVKAYFDWFFVPNRLVWSNWENFRTGGEDGKDASVVPYVTSGSSGWSTSSLFDYLCCPTGVANLKMSALPLRCHNLIYNFYVRDENVRDELPVPKTDGLDTTAYALYRRNWPRDYFTAALPSSQRGDMTYLPLATEAPIVPTADGTSFGVLRETSNQAGYYPIIASEFQSTSGGLNASGRPVNSYYDPQGSLKADLTQSSAASVDGVRTAFQVQLIKQLMMRAGYRYREFMYAFFGEDGGDARLQWPEYIGSSVSDVLFSEVLQTSESATTPQANMAGHGISADTSRSLHYKSKEDGWLFCYMTIMPKASYQQGLPRQFQRYSRYDYYNPLLAHLGEDMILNSEIYAQGTNADSQGWAYQAVYEDYRRSFDSSHGEIRTTAAQWAFDRKFSALPQFNGEFQECVPSTAPFADQDPNSDQIVYMVQSVVNALRPIPRIGEPGYMDHYF</sequence>
<dbReference type="EMBL" id="PP511514">
    <property type="protein sequence ID" value="XCD04838.1"/>
    <property type="molecule type" value="Genomic_DNA"/>
</dbReference>
<protein>
    <submittedName>
        <fullName evidence="10">Major capsid protein</fullName>
    </submittedName>
</protein>
<reference evidence="10" key="1">
    <citation type="submission" date="2024-03" db="EMBL/GenBank/DDBJ databases">
        <title>Diverse circular DNA viruses in blood, oral, and fecal samples of captive lemurs.</title>
        <authorList>
            <person name="Paietta E.N."/>
            <person name="Kraberger S."/>
            <person name="Lund M.C."/>
            <person name="Custer J.M."/>
            <person name="Vargas K.M."/>
            <person name="Ehmke E.E."/>
            <person name="Yoder A.D."/>
            <person name="Varsani A."/>
        </authorList>
    </citation>
    <scope>NUCLEOTIDE SEQUENCE</scope>
    <source>
        <strain evidence="6">Duke_21_106</strain>
        <strain evidence="7">Duke_24FF_1310</strain>
        <strain evidence="8">Duke_24FS_119</strain>
        <strain evidence="9">Duke_25FF_1353</strain>
        <strain evidence="10">Duke_25FS_128</strain>
        <strain evidence="11">Duke_26_99</strain>
        <strain evidence="12">Duke_29_49</strain>
    </source>
</reference>
<evidence type="ECO:0000313" key="11">
    <source>
        <dbReference type="EMBL" id="XCD07175.1"/>
    </source>
</evidence>
<evidence type="ECO:0000256" key="2">
    <source>
        <dbReference type="ARBA" id="ARBA00009963"/>
    </source>
</evidence>
<dbReference type="EMBL" id="PP511437">
    <property type="protein sequence ID" value="XCD04191.1"/>
    <property type="molecule type" value="Genomic_DNA"/>
</dbReference>
<evidence type="ECO:0000313" key="8">
    <source>
        <dbReference type="EMBL" id="XCD05621.1"/>
    </source>
</evidence>
<evidence type="ECO:0000313" key="9">
    <source>
        <dbReference type="EMBL" id="XCD06135.1"/>
    </source>
</evidence>
<dbReference type="InterPro" id="IPR037002">
    <property type="entry name" value="Microviridae_protein_F_sf"/>
</dbReference>
<dbReference type="EMBL" id="PP511585">
    <property type="protein sequence ID" value="XCD05621.1"/>
    <property type="molecule type" value="Genomic_DNA"/>
</dbReference>
<dbReference type="Pfam" id="PF02305">
    <property type="entry name" value="Phage_F"/>
    <property type="match status" value="1"/>
</dbReference>
<dbReference type="InterPro" id="IPR003514">
    <property type="entry name" value="Microviridae_protein_F"/>
</dbReference>
<keyword evidence="4" id="KW-0167">Capsid protein</keyword>
<dbReference type="EMBL" id="PP511762">
    <property type="protein sequence ID" value="XCD07175.1"/>
    <property type="molecule type" value="Genomic_DNA"/>
</dbReference>
<evidence type="ECO:0000313" key="10">
    <source>
        <dbReference type="EMBL" id="XCD06523.1"/>
    </source>
</evidence>
<comment type="subcellular location">
    <subcellularLocation>
        <location evidence="1">Virion</location>
    </subcellularLocation>
</comment>
<evidence type="ECO:0000256" key="1">
    <source>
        <dbReference type="ARBA" id="ARBA00004328"/>
    </source>
</evidence>
<evidence type="ECO:0000256" key="5">
    <source>
        <dbReference type="ARBA" id="ARBA00022844"/>
    </source>
</evidence>
<dbReference type="GO" id="GO:0039615">
    <property type="term" value="C:T=1 icosahedral viral capsid"/>
    <property type="evidence" value="ECO:0007669"/>
    <property type="project" value="UniProtKB-KW"/>
</dbReference>
<evidence type="ECO:0000256" key="3">
    <source>
        <dbReference type="ARBA" id="ARBA00022431"/>
    </source>
</evidence>
<evidence type="ECO:0000256" key="4">
    <source>
        <dbReference type="ARBA" id="ARBA00022561"/>
    </source>
</evidence>
<dbReference type="SUPFAM" id="SSF88645">
    <property type="entry name" value="ssDNA viruses"/>
    <property type="match status" value="1"/>
</dbReference>
<keyword evidence="3" id="KW-1140">T=1 icosahedral capsid protein</keyword>
<dbReference type="InterPro" id="IPR016184">
    <property type="entry name" value="Capsid/spike_ssDNA_virus"/>
</dbReference>
<keyword evidence="5" id="KW-0946">Virion</keyword>
<organism evidence="10">
    <name type="scientific">Dulem virus 96</name>
    <dbReference type="NCBI Taxonomy" id="3145807"/>
    <lineage>
        <taxon>Viruses</taxon>
        <taxon>Monodnaviria</taxon>
        <taxon>Sangervirae</taxon>
        <taxon>Phixviricota</taxon>
        <taxon>Malgrandaviricetes</taxon>
        <taxon>Petitvirales</taxon>
        <taxon>Microviridae</taxon>
        <taxon>Microvirus</taxon>
    </lineage>
</organism>
<dbReference type="EMBL" id="PP511872">
    <property type="protein sequence ID" value="XCD08219.1"/>
    <property type="molecule type" value="Genomic_DNA"/>
</dbReference>
<evidence type="ECO:0000313" key="12">
    <source>
        <dbReference type="EMBL" id="XCD08219.1"/>
    </source>
</evidence>
<evidence type="ECO:0000313" key="7">
    <source>
        <dbReference type="EMBL" id="XCD04838.1"/>
    </source>
</evidence>
<dbReference type="Gene3D" id="2.60.169.10">
    <property type="entry name" value="Microviridae F protein"/>
    <property type="match status" value="2"/>
</dbReference>
<dbReference type="EMBL" id="PP511639">
    <property type="protein sequence ID" value="XCD06135.1"/>
    <property type="molecule type" value="Genomic_DNA"/>
</dbReference>
<evidence type="ECO:0000313" key="6">
    <source>
        <dbReference type="EMBL" id="XCD04191.1"/>
    </source>
</evidence>
<proteinExistence type="inferred from homology"/>
<accession>A0AAU8B2R2</accession>
<dbReference type="EMBL" id="PP511683">
    <property type="protein sequence ID" value="XCD06523.1"/>
    <property type="molecule type" value="Genomic_DNA"/>
</dbReference>
<dbReference type="GO" id="GO:0005198">
    <property type="term" value="F:structural molecule activity"/>
    <property type="evidence" value="ECO:0007669"/>
    <property type="project" value="InterPro"/>
</dbReference>
<name>A0AAU8B2R2_9VIRU</name>
<comment type="similarity">
    <text evidence="2">Belongs to the microviridae F protein family.</text>
</comment>